<name>A0AAV2D732_9ROSI</name>
<organism evidence="1 2">
    <name type="scientific">Linum trigynum</name>
    <dbReference type="NCBI Taxonomy" id="586398"/>
    <lineage>
        <taxon>Eukaryota</taxon>
        <taxon>Viridiplantae</taxon>
        <taxon>Streptophyta</taxon>
        <taxon>Embryophyta</taxon>
        <taxon>Tracheophyta</taxon>
        <taxon>Spermatophyta</taxon>
        <taxon>Magnoliopsida</taxon>
        <taxon>eudicotyledons</taxon>
        <taxon>Gunneridae</taxon>
        <taxon>Pentapetalae</taxon>
        <taxon>rosids</taxon>
        <taxon>fabids</taxon>
        <taxon>Malpighiales</taxon>
        <taxon>Linaceae</taxon>
        <taxon>Linum</taxon>
    </lineage>
</organism>
<evidence type="ECO:0000313" key="1">
    <source>
        <dbReference type="EMBL" id="CAL1368411.1"/>
    </source>
</evidence>
<dbReference type="Proteomes" id="UP001497516">
    <property type="component" value="Chromosome 2"/>
</dbReference>
<protein>
    <submittedName>
        <fullName evidence="1">Uncharacterized protein</fullName>
    </submittedName>
</protein>
<keyword evidence="2" id="KW-1185">Reference proteome</keyword>
<dbReference type="AlphaFoldDB" id="A0AAV2D732"/>
<evidence type="ECO:0000313" key="2">
    <source>
        <dbReference type="Proteomes" id="UP001497516"/>
    </source>
</evidence>
<proteinExistence type="predicted"/>
<reference evidence="1 2" key="1">
    <citation type="submission" date="2024-04" db="EMBL/GenBank/DDBJ databases">
        <authorList>
            <person name="Fracassetti M."/>
        </authorList>
    </citation>
    <scope>NUCLEOTIDE SEQUENCE [LARGE SCALE GENOMIC DNA]</scope>
</reference>
<sequence length="105" mass="11161">MVRRKEGVTEPGLAAVWDEGRCGGRLSGTEEGVGGRRGGYSVIFCCIKRRKARRKASSGIGGGRRGSSDCGGGLGFGGERRGWGGCCLEEVDKKWKEERVGVIVL</sequence>
<gene>
    <name evidence="1" type="ORF">LTRI10_LOCUS11559</name>
</gene>
<dbReference type="EMBL" id="OZ034815">
    <property type="protein sequence ID" value="CAL1368411.1"/>
    <property type="molecule type" value="Genomic_DNA"/>
</dbReference>
<accession>A0AAV2D732</accession>